<evidence type="ECO:0000256" key="1">
    <source>
        <dbReference type="SAM" id="MobiDB-lite"/>
    </source>
</evidence>
<evidence type="ECO:0000313" key="3">
    <source>
        <dbReference type="Proteomes" id="UP000580474"/>
    </source>
</evidence>
<comment type="caution">
    <text evidence="2">The sequence shown here is derived from an EMBL/GenBank/DDBJ whole genome shotgun (WGS) entry which is preliminary data.</text>
</comment>
<feature type="region of interest" description="Disordered" evidence="1">
    <location>
        <begin position="1"/>
        <end position="20"/>
    </location>
</feature>
<reference evidence="2 3" key="1">
    <citation type="submission" date="2020-08" db="EMBL/GenBank/DDBJ databases">
        <title>Sequencing the genomes of 1000 actinobacteria strains.</title>
        <authorList>
            <person name="Klenk H.-P."/>
        </authorList>
    </citation>
    <scope>NUCLEOTIDE SEQUENCE [LARGE SCALE GENOMIC DNA]</scope>
    <source>
        <strain evidence="2 3">DSM 45582</strain>
    </source>
</reference>
<gene>
    <name evidence="2" type="ORF">BJ969_003170</name>
</gene>
<sequence>MSEDIKITSKRRRRSTKISERLEAARRRNVEQLAEQRRREAEVDGALAEFVAAGEDIAAADRAAEEKISAMQRKIDGVRADVRAMTAASRDRQARAALRIHEVGGRTVEQVSELLEIGSVKETRRILATARMEDETVPEAWDAKC</sequence>
<keyword evidence="3" id="KW-1185">Reference proteome</keyword>
<dbReference type="Proteomes" id="UP000580474">
    <property type="component" value="Unassembled WGS sequence"/>
</dbReference>
<dbReference type="EMBL" id="JACHIV010000001">
    <property type="protein sequence ID" value="MBB5070082.1"/>
    <property type="molecule type" value="Genomic_DNA"/>
</dbReference>
<accession>A0A840NLT8</accession>
<dbReference type="AlphaFoldDB" id="A0A840NLT8"/>
<protein>
    <submittedName>
        <fullName evidence="2">Phage shock protein A</fullName>
    </submittedName>
</protein>
<dbReference type="RefSeq" id="WP_184479660.1">
    <property type="nucleotide sequence ID" value="NZ_JACHIV010000001.1"/>
</dbReference>
<evidence type="ECO:0000313" key="2">
    <source>
        <dbReference type="EMBL" id="MBB5070082.1"/>
    </source>
</evidence>
<organism evidence="2 3">
    <name type="scientific">Saccharopolyspora gloriosae</name>
    <dbReference type="NCBI Taxonomy" id="455344"/>
    <lineage>
        <taxon>Bacteria</taxon>
        <taxon>Bacillati</taxon>
        <taxon>Actinomycetota</taxon>
        <taxon>Actinomycetes</taxon>
        <taxon>Pseudonocardiales</taxon>
        <taxon>Pseudonocardiaceae</taxon>
        <taxon>Saccharopolyspora</taxon>
    </lineage>
</organism>
<name>A0A840NLT8_9PSEU</name>
<proteinExistence type="predicted"/>